<feature type="region of interest" description="Disordered" evidence="1">
    <location>
        <begin position="155"/>
        <end position="273"/>
    </location>
</feature>
<dbReference type="InterPro" id="IPR048257">
    <property type="entry name" value="DUF4590"/>
</dbReference>
<evidence type="ECO:0000313" key="3">
    <source>
        <dbReference type="EMBL" id="KAK3087892.1"/>
    </source>
</evidence>
<dbReference type="AlphaFoldDB" id="A0AA88XM30"/>
<comment type="caution">
    <text evidence="3">The sequence shown here is derived from an EMBL/GenBank/DDBJ whole genome shotgun (WGS) entry which is preliminary data.</text>
</comment>
<organism evidence="3 4">
    <name type="scientific">Pinctada imbricata</name>
    <name type="common">Atlantic pearl-oyster</name>
    <name type="synonym">Pinctada martensii</name>
    <dbReference type="NCBI Taxonomy" id="66713"/>
    <lineage>
        <taxon>Eukaryota</taxon>
        <taxon>Metazoa</taxon>
        <taxon>Spiralia</taxon>
        <taxon>Lophotrochozoa</taxon>
        <taxon>Mollusca</taxon>
        <taxon>Bivalvia</taxon>
        <taxon>Autobranchia</taxon>
        <taxon>Pteriomorphia</taxon>
        <taxon>Pterioida</taxon>
        <taxon>Pterioidea</taxon>
        <taxon>Pteriidae</taxon>
        <taxon>Pinctada</taxon>
    </lineage>
</organism>
<feature type="compositionally biased region" description="Low complexity" evidence="1">
    <location>
        <begin position="343"/>
        <end position="363"/>
    </location>
</feature>
<accession>A0AA88XM30</accession>
<evidence type="ECO:0000313" key="4">
    <source>
        <dbReference type="Proteomes" id="UP001186944"/>
    </source>
</evidence>
<feature type="region of interest" description="Disordered" evidence="1">
    <location>
        <begin position="517"/>
        <end position="540"/>
    </location>
</feature>
<keyword evidence="4" id="KW-1185">Reference proteome</keyword>
<feature type="compositionally biased region" description="Basic and acidic residues" evidence="1">
    <location>
        <begin position="704"/>
        <end position="713"/>
    </location>
</feature>
<evidence type="ECO:0000256" key="1">
    <source>
        <dbReference type="SAM" id="MobiDB-lite"/>
    </source>
</evidence>
<feature type="region of interest" description="Disordered" evidence="1">
    <location>
        <begin position="554"/>
        <end position="771"/>
    </location>
</feature>
<feature type="compositionally biased region" description="Acidic residues" evidence="1">
    <location>
        <begin position="555"/>
        <end position="573"/>
    </location>
</feature>
<dbReference type="Pfam" id="PF15257">
    <property type="entry name" value="DUF4590"/>
    <property type="match status" value="1"/>
</dbReference>
<name>A0AA88XM30_PINIB</name>
<feature type="compositionally biased region" description="Polar residues" evidence="1">
    <location>
        <begin position="663"/>
        <end position="673"/>
    </location>
</feature>
<proteinExistence type="predicted"/>
<evidence type="ECO:0000259" key="2">
    <source>
        <dbReference type="Pfam" id="PF15257"/>
    </source>
</evidence>
<dbReference type="InterPro" id="IPR027962">
    <property type="entry name" value="ERICH3"/>
</dbReference>
<feature type="compositionally biased region" description="Basic residues" evidence="1">
    <location>
        <begin position="175"/>
        <end position="184"/>
    </location>
</feature>
<sequence length="771" mass="87374">MGHTAEDVNHCLRMDTDDDDVTLKYHFIMGCGYRRNSKLLKASKPLATYSSLTDKNLAGYFANTRMRKHLKKAGLVNKRGELVSENQYRLSMARKEHKKHVKNLLAQAIVHKSLDLERTRQVEIRRKLEEIAKIELVRRVRASEKRSNDAFLLPLVTYKKPPSPPPPPTPSATPGRRRRFRNRKSCVASRGRKGDEEILPYLSPRESRAASRPATASEVRYRPQSAPAPAREAPSEYEETNVIYVDEHGRRLSPDRRDQERPQRGRPEEIDTKHLYSLDSTALKKYALQLARIDQGEVSPYLMSPVPTPPRSSRGSRSGMVGQRLRVRPRTAEARSPYRERPSSGQVQSVSGSSKSSEISPKSTPKGTPRRRFQQQRFVEGTLMLHRQEPAMMHQGEVQTLCEITMKYHGPNLTLPRDQRDPTQAVSIDQQHCGGNTLTVFKENLQPADTFSFISRRHRGFPFSLSIFVDGRIDCRISTCCEYRHAKGVKLGGKMGHFSLLKVKGATPCYKCKLNSQASPRSLKRPPTFKKDKGQPEQMQEEVIVVDKRSVTVTQDEEVEEDQNIEIPVEDDPEKGKVKHDTYIEPENDLDLGSQNDEKSNKEAKSDAKRSKQRVAKRDIVVSTTKANDSEDKYESDFEDEEDTKKENEIKGGNFEDDLSAEASKTTGNSSQDGVEEGSPLRTSTPLSKDCTPVVDWDEENDEPVVKRRESDTTNRAGKQVRFDVKVQKMGTPETSESNRNGDNDDTVGKVEPLYKDSDDKLMKGAERTLR</sequence>
<feature type="domain" description="DUF4590" evidence="2">
    <location>
        <begin position="418"/>
        <end position="518"/>
    </location>
</feature>
<protein>
    <recommendedName>
        <fullName evidence="2">DUF4590 domain-containing protein</fullName>
    </recommendedName>
</protein>
<feature type="compositionally biased region" description="Low complexity" evidence="1">
    <location>
        <begin position="311"/>
        <end position="322"/>
    </location>
</feature>
<dbReference type="Proteomes" id="UP001186944">
    <property type="component" value="Unassembled WGS sequence"/>
</dbReference>
<feature type="compositionally biased region" description="Low complexity" evidence="1">
    <location>
        <begin position="222"/>
        <end position="232"/>
    </location>
</feature>
<feature type="compositionally biased region" description="Basic and acidic residues" evidence="1">
    <location>
        <begin position="330"/>
        <end position="342"/>
    </location>
</feature>
<feature type="compositionally biased region" description="Basic and acidic residues" evidence="1">
    <location>
        <begin position="596"/>
        <end position="620"/>
    </location>
</feature>
<feature type="compositionally biased region" description="Pro residues" evidence="1">
    <location>
        <begin position="161"/>
        <end position="171"/>
    </location>
</feature>
<feature type="compositionally biased region" description="Basic and acidic residues" evidence="1">
    <location>
        <begin position="574"/>
        <end position="583"/>
    </location>
</feature>
<dbReference type="PANTHER" id="PTHR23034">
    <property type="entry name" value="GLUTAMATE-RICH PROTEIN 3"/>
    <property type="match status" value="1"/>
</dbReference>
<reference evidence="3" key="1">
    <citation type="submission" date="2019-08" db="EMBL/GenBank/DDBJ databases">
        <title>The improved chromosome-level genome for the pearl oyster Pinctada fucata martensii using PacBio sequencing and Hi-C.</title>
        <authorList>
            <person name="Zheng Z."/>
        </authorList>
    </citation>
    <scope>NUCLEOTIDE SEQUENCE</scope>
    <source>
        <strain evidence="3">ZZ-2019</strain>
        <tissue evidence="3">Adductor muscle</tissue>
    </source>
</reference>
<feature type="compositionally biased region" description="Basic and acidic residues" evidence="1">
    <location>
        <begin position="740"/>
        <end position="771"/>
    </location>
</feature>
<dbReference type="PANTHER" id="PTHR23034:SF2">
    <property type="entry name" value="GLUTAMATE-RICH PROTEIN 3"/>
    <property type="match status" value="1"/>
</dbReference>
<dbReference type="EMBL" id="VSWD01000011">
    <property type="protein sequence ID" value="KAK3087892.1"/>
    <property type="molecule type" value="Genomic_DNA"/>
</dbReference>
<gene>
    <name evidence="3" type="ORF">FSP39_012151</name>
</gene>
<feature type="region of interest" description="Disordered" evidence="1">
    <location>
        <begin position="300"/>
        <end position="373"/>
    </location>
</feature>
<feature type="compositionally biased region" description="Basic and acidic residues" evidence="1">
    <location>
        <begin position="245"/>
        <end position="273"/>
    </location>
</feature>